<feature type="signal peptide" evidence="1">
    <location>
        <begin position="1"/>
        <end position="20"/>
    </location>
</feature>
<dbReference type="Proteomes" id="UP000799436">
    <property type="component" value="Unassembled WGS sequence"/>
</dbReference>
<proteinExistence type="predicted"/>
<dbReference type="OrthoDB" id="10400729at2759"/>
<dbReference type="EMBL" id="ML995853">
    <property type="protein sequence ID" value="KAF2767653.1"/>
    <property type="molecule type" value="Genomic_DNA"/>
</dbReference>
<accession>A0A6G1L3Z8</accession>
<keyword evidence="1" id="KW-0732">Signal</keyword>
<reference evidence="2" key="1">
    <citation type="journal article" date="2020" name="Stud. Mycol.">
        <title>101 Dothideomycetes genomes: a test case for predicting lifestyles and emergence of pathogens.</title>
        <authorList>
            <person name="Haridas S."/>
            <person name="Albert R."/>
            <person name="Binder M."/>
            <person name="Bloem J."/>
            <person name="Labutti K."/>
            <person name="Salamov A."/>
            <person name="Andreopoulos B."/>
            <person name="Baker S."/>
            <person name="Barry K."/>
            <person name="Bills G."/>
            <person name="Bluhm B."/>
            <person name="Cannon C."/>
            <person name="Castanera R."/>
            <person name="Culley D."/>
            <person name="Daum C."/>
            <person name="Ezra D."/>
            <person name="Gonzalez J."/>
            <person name="Henrissat B."/>
            <person name="Kuo A."/>
            <person name="Liang C."/>
            <person name="Lipzen A."/>
            <person name="Lutzoni F."/>
            <person name="Magnuson J."/>
            <person name="Mondo S."/>
            <person name="Nolan M."/>
            <person name="Ohm R."/>
            <person name="Pangilinan J."/>
            <person name="Park H.-J."/>
            <person name="Ramirez L."/>
            <person name="Alfaro M."/>
            <person name="Sun H."/>
            <person name="Tritt A."/>
            <person name="Yoshinaga Y."/>
            <person name="Zwiers L.-H."/>
            <person name="Turgeon B."/>
            <person name="Goodwin S."/>
            <person name="Spatafora J."/>
            <person name="Crous P."/>
            <person name="Grigoriev I."/>
        </authorList>
    </citation>
    <scope>NUCLEOTIDE SEQUENCE</scope>
    <source>
        <strain evidence="2">CBS 116005</strain>
    </source>
</reference>
<evidence type="ECO:0000256" key="1">
    <source>
        <dbReference type="SAM" id="SignalP"/>
    </source>
</evidence>
<protein>
    <submittedName>
        <fullName evidence="2">Uncharacterized protein</fullName>
    </submittedName>
</protein>
<keyword evidence="3" id="KW-1185">Reference proteome</keyword>
<name>A0A6G1L3Z8_9PEZI</name>
<evidence type="ECO:0000313" key="3">
    <source>
        <dbReference type="Proteomes" id="UP000799436"/>
    </source>
</evidence>
<evidence type="ECO:0000313" key="2">
    <source>
        <dbReference type="EMBL" id="KAF2767653.1"/>
    </source>
</evidence>
<organism evidence="2 3">
    <name type="scientific">Teratosphaeria nubilosa</name>
    <dbReference type="NCBI Taxonomy" id="161662"/>
    <lineage>
        <taxon>Eukaryota</taxon>
        <taxon>Fungi</taxon>
        <taxon>Dikarya</taxon>
        <taxon>Ascomycota</taxon>
        <taxon>Pezizomycotina</taxon>
        <taxon>Dothideomycetes</taxon>
        <taxon>Dothideomycetidae</taxon>
        <taxon>Mycosphaerellales</taxon>
        <taxon>Teratosphaeriaceae</taxon>
        <taxon>Teratosphaeria</taxon>
    </lineage>
</organism>
<sequence>MRFSLITSIALLSLHPSSLADAISCRTPGAPDCSIFGGKARDATCAQHPGHSNYYQCYPTMCDPTMAQGPPGKNCAYVGRFDRNEDNTHYKKYCCK</sequence>
<feature type="chain" id="PRO_5026322337" evidence="1">
    <location>
        <begin position="21"/>
        <end position="96"/>
    </location>
</feature>
<gene>
    <name evidence="2" type="ORF">EJ03DRAFT_328992</name>
</gene>
<dbReference type="AlphaFoldDB" id="A0A6G1L3Z8"/>